<feature type="compositionally biased region" description="Gly residues" evidence="1">
    <location>
        <begin position="1"/>
        <end position="10"/>
    </location>
</feature>
<dbReference type="EMBL" id="LR902303">
    <property type="protein sequence ID" value="CAD7250318.1"/>
    <property type="molecule type" value="Genomic_DNA"/>
</dbReference>
<evidence type="ECO:0000313" key="2">
    <source>
        <dbReference type="EMBL" id="CAD7250318.1"/>
    </source>
</evidence>
<feature type="region of interest" description="Disordered" evidence="1">
    <location>
        <begin position="1"/>
        <end position="22"/>
    </location>
</feature>
<keyword evidence="3" id="KW-1185">Reference proteome</keyword>
<dbReference type="Proteomes" id="UP000677054">
    <property type="component" value="Unassembled WGS sequence"/>
</dbReference>
<evidence type="ECO:0000313" key="3">
    <source>
        <dbReference type="Proteomes" id="UP000677054"/>
    </source>
</evidence>
<protein>
    <submittedName>
        <fullName evidence="2">Uncharacterized protein</fullName>
    </submittedName>
</protein>
<name>A0A7R9FPS3_9CRUS</name>
<reference evidence="2" key="1">
    <citation type="submission" date="2020-11" db="EMBL/GenBank/DDBJ databases">
        <authorList>
            <person name="Tran Van P."/>
        </authorList>
    </citation>
    <scope>NUCLEOTIDE SEQUENCE</scope>
</reference>
<gene>
    <name evidence="2" type="ORF">DSTB1V02_LOCUS10098</name>
</gene>
<dbReference type="AlphaFoldDB" id="A0A7R9FPS3"/>
<organism evidence="2">
    <name type="scientific">Darwinula stevensoni</name>
    <dbReference type="NCBI Taxonomy" id="69355"/>
    <lineage>
        <taxon>Eukaryota</taxon>
        <taxon>Metazoa</taxon>
        <taxon>Ecdysozoa</taxon>
        <taxon>Arthropoda</taxon>
        <taxon>Crustacea</taxon>
        <taxon>Oligostraca</taxon>
        <taxon>Ostracoda</taxon>
        <taxon>Podocopa</taxon>
        <taxon>Podocopida</taxon>
        <taxon>Darwinulocopina</taxon>
        <taxon>Darwinuloidea</taxon>
        <taxon>Darwinulidae</taxon>
        <taxon>Darwinula</taxon>
    </lineage>
</organism>
<sequence length="566" mass="62838">MDRTGGTEGGGGEEGEPLDSHALFGSCPPTLCTFFTSEYDALPEEFPLVPELTAFTLPLDTPGPPLSFLHRLMLCSAAVAKLGPQEKREALPHSTLRKRLETEKPVVFHAALPQTLAGTVREEIEDKDRIEVLCKLSTKRHQEILAFEAQLDDLGPREHIDPCGILEHHLRTQKATNQASGGNTKEDLQIVGIPGRTEVHPIQLQALDVLQEPILGICWSQTPETETSSPFCDITQATHGDGVPRSWLPDLHFGRGEDGDDEDILNRHHESGMLGGDLGFKVGLNFLPYGILQELGTSAGHALSPWGKYSLLRAPREPGIRSHGLLILQGIILTLLRSYDSFTPKPELTAPLKSFFLRIRKTGPHRLATLRRPREAVGVQLESVPNPRGSLGAEALSFLVKSTMGLCHQAVVDWFNLCCDVPADQEESRKWMRLFFEGNGKQTKDVCYLEIENQRQAMRAPRMQIWLQMLPTFLGEGEIMDSALKVLGSLNLPQSWTAEKKGSPMKSPKKTYINSPVGEYIRDRSHVVPLLRNVYMKNDHQQPIRSSPHNPTMCLTLIEQGRGSPT</sequence>
<proteinExistence type="predicted"/>
<dbReference type="EMBL" id="CAJPEV010002786">
    <property type="protein sequence ID" value="CAG0898037.1"/>
    <property type="molecule type" value="Genomic_DNA"/>
</dbReference>
<accession>A0A7R9FPS3</accession>
<evidence type="ECO:0000256" key="1">
    <source>
        <dbReference type="SAM" id="MobiDB-lite"/>
    </source>
</evidence>